<gene>
    <name evidence="9" type="ORF">CC78DRAFT_371758</name>
</gene>
<evidence type="ECO:0000313" key="10">
    <source>
        <dbReference type="Proteomes" id="UP000800093"/>
    </source>
</evidence>
<dbReference type="InterPro" id="IPR038749">
    <property type="entry name" value="Sld5_GINS_A"/>
</dbReference>
<comment type="function">
    <text evidence="6">The GINS complex plays an essential role in the initiation of DNA replication.</text>
</comment>
<evidence type="ECO:0000256" key="5">
    <source>
        <dbReference type="ARBA" id="ARBA00023242"/>
    </source>
</evidence>
<dbReference type="Gene3D" id="1.20.58.1030">
    <property type="match status" value="1"/>
</dbReference>
<dbReference type="SUPFAM" id="SSF160059">
    <property type="entry name" value="PriA/YqbF domain"/>
    <property type="match status" value="1"/>
</dbReference>
<dbReference type="CDD" id="cd11711">
    <property type="entry name" value="GINS_A_Sld5"/>
    <property type="match status" value="1"/>
</dbReference>
<dbReference type="Pfam" id="PF16922">
    <property type="entry name" value="SLD5_C"/>
    <property type="match status" value="1"/>
</dbReference>
<accession>A0A9P4KJF2</accession>
<comment type="subcellular location">
    <subcellularLocation>
        <location evidence="1 6">Nucleus</location>
    </subcellularLocation>
</comment>
<dbReference type="GO" id="GO:0000727">
    <property type="term" value="P:double-strand break repair via break-induced replication"/>
    <property type="evidence" value="ECO:0007669"/>
    <property type="project" value="TreeGrafter"/>
</dbReference>
<protein>
    <recommendedName>
        <fullName evidence="3 6">DNA replication complex GINS protein SLD5</fullName>
    </recommendedName>
</protein>
<evidence type="ECO:0000259" key="8">
    <source>
        <dbReference type="Pfam" id="PF16922"/>
    </source>
</evidence>
<dbReference type="InterPro" id="IPR036224">
    <property type="entry name" value="GINS_bundle-like_dom_sf"/>
</dbReference>
<feature type="domain" description="GINS subunit" evidence="7">
    <location>
        <begin position="58"/>
        <end position="139"/>
    </location>
</feature>
<evidence type="ECO:0000256" key="2">
    <source>
        <dbReference type="ARBA" id="ARBA00008187"/>
    </source>
</evidence>
<evidence type="ECO:0000256" key="1">
    <source>
        <dbReference type="ARBA" id="ARBA00004123"/>
    </source>
</evidence>
<comment type="similarity">
    <text evidence="2 6">Belongs to the GINS4/SLD5 family.</text>
</comment>
<dbReference type="GO" id="GO:0006261">
    <property type="term" value="P:DNA-templated DNA replication"/>
    <property type="evidence" value="ECO:0007669"/>
    <property type="project" value="InterPro"/>
</dbReference>
<keyword evidence="5 6" id="KW-0539">Nucleus</keyword>
<evidence type="ECO:0000259" key="7">
    <source>
        <dbReference type="Pfam" id="PF05916"/>
    </source>
</evidence>
<evidence type="ECO:0000313" key="9">
    <source>
        <dbReference type="EMBL" id="KAF2268480.1"/>
    </source>
</evidence>
<dbReference type="InterPro" id="IPR031633">
    <property type="entry name" value="SLD5_C"/>
</dbReference>
<dbReference type="PANTHER" id="PTHR21206:SF0">
    <property type="entry name" value="DNA REPLICATION COMPLEX GINS PROTEIN SLD5"/>
    <property type="match status" value="1"/>
</dbReference>
<dbReference type="Proteomes" id="UP000800093">
    <property type="component" value="Unassembled WGS sequence"/>
</dbReference>
<name>A0A9P4KJF2_9PLEO</name>
<organism evidence="9 10">
    <name type="scientific">Lojkania enalia</name>
    <dbReference type="NCBI Taxonomy" id="147567"/>
    <lineage>
        <taxon>Eukaryota</taxon>
        <taxon>Fungi</taxon>
        <taxon>Dikarya</taxon>
        <taxon>Ascomycota</taxon>
        <taxon>Pezizomycotina</taxon>
        <taxon>Dothideomycetes</taxon>
        <taxon>Pleosporomycetidae</taxon>
        <taxon>Pleosporales</taxon>
        <taxon>Pleosporales incertae sedis</taxon>
        <taxon>Lojkania</taxon>
    </lineage>
</organism>
<sequence>MDIVDILAEVDADSIPKETRDLQELTRAWVAERVAPELLPYPDSLIERVLERIRKQIELVEEQTGNMDPRTNFKLIIIQTELERFKFLVRSFLRARIKKIDAHPLHISNLHSLSPLLSTSEYQYLTQHQALLSQHYASSFLSQFPAGLQRLDDTTGGTSMIDKPDEDTAVFVRALRDVGVINVEGTDRSFEVKRGDVRVVRWSAVRRSVLAGDLELI</sequence>
<keyword evidence="10" id="KW-1185">Reference proteome</keyword>
<dbReference type="OrthoDB" id="338231at2759"/>
<dbReference type="InterPro" id="IPR021151">
    <property type="entry name" value="GINS_A"/>
</dbReference>
<evidence type="ECO:0000256" key="6">
    <source>
        <dbReference type="PIRNR" id="PIRNR007764"/>
    </source>
</evidence>
<dbReference type="InterPro" id="IPR008591">
    <property type="entry name" value="GINS_Sld5"/>
</dbReference>
<reference evidence="10" key="1">
    <citation type="journal article" date="2020" name="Stud. Mycol.">
        <title>101 Dothideomycetes genomes: A test case for predicting lifestyles and emergence of pathogens.</title>
        <authorList>
            <person name="Haridas S."/>
            <person name="Albert R."/>
            <person name="Binder M."/>
            <person name="Bloem J."/>
            <person name="LaButti K."/>
            <person name="Salamov A."/>
            <person name="Andreopoulos B."/>
            <person name="Baker S."/>
            <person name="Barry K."/>
            <person name="Bills G."/>
            <person name="Bluhm B."/>
            <person name="Cannon C."/>
            <person name="Castanera R."/>
            <person name="Culley D."/>
            <person name="Daum C."/>
            <person name="Ezra D."/>
            <person name="Gonzalez J."/>
            <person name="Henrissat B."/>
            <person name="Kuo A."/>
            <person name="Liang C."/>
            <person name="Lipzen A."/>
            <person name="Lutzoni F."/>
            <person name="Magnuson J."/>
            <person name="Mondo S."/>
            <person name="Nolan M."/>
            <person name="Ohm R."/>
            <person name="Pangilinan J."/>
            <person name="Park H.-J."/>
            <person name="Ramirez L."/>
            <person name="Alfaro M."/>
            <person name="Sun H."/>
            <person name="Tritt A."/>
            <person name="Yoshinaga Y."/>
            <person name="Zwiers L.-H."/>
            <person name="Turgeon B."/>
            <person name="Goodwin S."/>
            <person name="Spatafora J."/>
            <person name="Crous P."/>
            <person name="Grigoriev I."/>
        </authorList>
    </citation>
    <scope>NUCLEOTIDE SEQUENCE [LARGE SCALE GENOMIC DNA]</scope>
    <source>
        <strain evidence="10">CBS 304.66</strain>
    </source>
</reference>
<comment type="caution">
    <text evidence="9">The sequence shown here is derived from an EMBL/GenBank/DDBJ whole genome shotgun (WGS) entry which is preliminary data.</text>
</comment>
<dbReference type="EMBL" id="ML986586">
    <property type="protein sequence ID" value="KAF2268480.1"/>
    <property type="molecule type" value="Genomic_DNA"/>
</dbReference>
<dbReference type="SUPFAM" id="SSF158573">
    <property type="entry name" value="GINS helical bundle-like"/>
    <property type="match status" value="1"/>
</dbReference>
<dbReference type="GO" id="GO:0000811">
    <property type="term" value="C:GINS complex"/>
    <property type="evidence" value="ECO:0007669"/>
    <property type="project" value="UniProtKB-UniRule"/>
</dbReference>
<evidence type="ECO:0000256" key="4">
    <source>
        <dbReference type="ARBA" id="ARBA00022705"/>
    </source>
</evidence>
<dbReference type="PIRSF" id="PIRSF007764">
    <property type="entry name" value="Sld5"/>
    <property type="match status" value="1"/>
</dbReference>
<proteinExistence type="inferred from homology"/>
<dbReference type="CDD" id="cd21692">
    <property type="entry name" value="GINS_B_Sld5"/>
    <property type="match status" value="1"/>
</dbReference>
<evidence type="ECO:0000256" key="3">
    <source>
        <dbReference type="ARBA" id="ARBA00014804"/>
    </source>
</evidence>
<dbReference type="Pfam" id="PF05916">
    <property type="entry name" value="Sld5"/>
    <property type="match status" value="1"/>
</dbReference>
<dbReference type="Gene3D" id="3.40.5.60">
    <property type="match status" value="1"/>
</dbReference>
<dbReference type="PANTHER" id="PTHR21206">
    <property type="entry name" value="SLD5 PROTEIN"/>
    <property type="match status" value="1"/>
</dbReference>
<keyword evidence="4 6" id="KW-0235">DNA replication</keyword>
<feature type="domain" description="DNA replication complex GINS protein SLD5 C-terminal" evidence="8">
    <location>
        <begin position="164"/>
        <end position="217"/>
    </location>
</feature>
<dbReference type="AlphaFoldDB" id="A0A9P4KJF2"/>